<feature type="transmembrane region" description="Helical" evidence="1">
    <location>
        <begin position="21"/>
        <end position="43"/>
    </location>
</feature>
<keyword evidence="1" id="KW-0812">Transmembrane</keyword>
<name>A0A931AK92_9ACTN</name>
<protein>
    <submittedName>
        <fullName evidence="2">Uncharacterized protein</fullName>
    </submittedName>
</protein>
<accession>A0A931AK92</accession>
<reference evidence="2" key="1">
    <citation type="submission" date="2020-11" db="EMBL/GenBank/DDBJ databases">
        <title>Whole-genome analyses of Nonomuraea sp. K274.</title>
        <authorList>
            <person name="Veyisoglu A."/>
        </authorList>
    </citation>
    <scope>NUCLEOTIDE SEQUENCE</scope>
    <source>
        <strain evidence="2">K274</strain>
    </source>
</reference>
<dbReference type="RefSeq" id="WP_195903387.1">
    <property type="nucleotide sequence ID" value="NZ_JADOGI010000462.1"/>
</dbReference>
<proteinExistence type="predicted"/>
<dbReference type="EMBL" id="JADOGI010000462">
    <property type="protein sequence ID" value="MBF8194577.1"/>
    <property type="molecule type" value="Genomic_DNA"/>
</dbReference>
<keyword evidence="1" id="KW-0472">Membrane</keyword>
<keyword evidence="3" id="KW-1185">Reference proteome</keyword>
<evidence type="ECO:0000256" key="1">
    <source>
        <dbReference type="SAM" id="Phobius"/>
    </source>
</evidence>
<feature type="transmembrane region" description="Helical" evidence="1">
    <location>
        <begin position="49"/>
        <end position="68"/>
    </location>
</feature>
<gene>
    <name evidence="2" type="ORF">ITP53_54785</name>
</gene>
<comment type="caution">
    <text evidence="2">The sequence shown here is derived from an EMBL/GenBank/DDBJ whole genome shotgun (WGS) entry which is preliminary data.</text>
</comment>
<evidence type="ECO:0000313" key="2">
    <source>
        <dbReference type="EMBL" id="MBF8194577.1"/>
    </source>
</evidence>
<keyword evidence="1" id="KW-1133">Transmembrane helix</keyword>
<sequence length="76" mass="8114">MAAAAAITLLSAWGWRRGESWVWWTLALAAVAGFVPPVAAHLAIGYVDLWHLAPVPLGMALTATALTLSRPYLCAR</sequence>
<dbReference type="Proteomes" id="UP000605361">
    <property type="component" value="Unassembled WGS sequence"/>
</dbReference>
<organism evidence="2 3">
    <name type="scientific">Nonomuraea cypriaca</name>
    <dbReference type="NCBI Taxonomy" id="1187855"/>
    <lineage>
        <taxon>Bacteria</taxon>
        <taxon>Bacillati</taxon>
        <taxon>Actinomycetota</taxon>
        <taxon>Actinomycetes</taxon>
        <taxon>Streptosporangiales</taxon>
        <taxon>Streptosporangiaceae</taxon>
        <taxon>Nonomuraea</taxon>
    </lineage>
</organism>
<dbReference type="AlphaFoldDB" id="A0A931AK92"/>
<evidence type="ECO:0000313" key="3">
    <source>
        <dbReference type="Proteomes" id="UP000605361"/>
    </source>
</evidence>